<dbReference type="Gene3D" id="3.40.50.1110">
    <property type="entry name" value="SGNH hydrolase"/>
    <property type="match status" value="1"/>
</dbReference>
<protein>
    <recommendedName>
        <fullName evidence="2">SGNH hydrolase-type esterase domain-containing protein</fullName>
    </recommendedName>
</protein>
<dbReference type="SUPFAM" id="SSF52266">
    <property type="entry name" value="SGNH hydrolase"/>
    <property type="match status" value="1"/>
</dbReference>
<dbReference type="GeneID" id="55994240"/>
<dbReference type="OrthoDB" id="5041285at2759"/>
<accession>A0A7H8QZR0</accession>
<organism evidence="3 4">
    <name type="scientific">Talaromyces rugulosus</name>
    <name type="common">Penicillium rugulosum</name>
    <dbReference type="NCBI Taxonomy" id="121627"/>
    <lineage>
        <taxon>Eukaryota</taxon>
        <taxon>Fungi</taxon>
        <taxon>Dikarya</taxon>
        <taxon>Ascomycota</taxon>
        <taxon>Pezizomycotina</taxon>
        <taxon>Eurotiomycetes</taxon>
        <taxon>Eurotiomycetidae</taxon>
        <taxon>Eurotiales</taxon>
        <taxon>Trichocomaceae</taxon>
        <taxon>Talaromyces</taxon>
        <taxon>Talaromyces sect. Islandici</taxon>
    </lineage>
</organism>
<reference evidence="4" key="1">
    <citation type="submission" date="2020-06" db="EMBL/GenBank/DDBJ databases">
        <title>A chromosome-scale genome assembly of Talaromyces rugulosus W13939.</title>
        <authorList>
            <person name="Wang B."/>
            <person name="Guo L."/>
            <person name="Ye K."/>
            <person name="Wang L."/>
        </authorList>
    </citation>
    <scope>NUCLEOTIDE SEQUENCE [LARGE SCALE GENOMIC DNA]</scope>
    <source>
        <strain evidence="4">W13939</strain>
    </source>
</reference>
<keyword evidence="1" id="KW-0732">Signal</keyword>
<dbReference type="GO" id="GO:0016787">
    <property type="term" value="F:hydrolase activity"/>
    <property type="evidence" value="ECO:0007669"/>
    <property type="project" value="InterPro"/>
</dbReference>
<proteinExistence type="predicted"/>
<sequence>MLPLYLIWFFNVASVHVYGTPLSMPSFPQRETMKPPIFLLAGDSTTATQSSGGGGWGDGFLNTTLFNGACGVNYGHDGATTVSFRNGGDWDNVLERAQNSSSRHDPYITIQFGHNDQKASANISIEEYTSNLEQFVDEARAAGATPILVTPLSRRNYENSTTGTSSIIQDLANQTVATIQAAENRGCSWVNLNAASTEYLNRIGPTDAFTYNLISTDHTHLNSEGSIVFGNLMADLILEDFAELGHQAYIKVNGTLTADFLAGKYYYPQIGDQHMPQCQS</sequence>
<dbReference type="InterPro" id="IPR036514">
    <property type="entry name" value="SGNH_hydro_sf"/>
</dbReference>
<name>A0A7H8QZR0_TALRU</name>
<dbReference type="AlphaFoldDB" id="A0A7H8QZR0"/>
<dbReference type="RefSeq" id="XP_035345787.1">
    <property type="nucleotide sequence ID" value="XM_035489894.1"/>
</dbReference>
<dbReference type="PANTHER" id="PTHR43695:SF2">
    <property type="entry name" value="PUTATIVE (AFU_ORTHOLOGUE AFUA_2G17250)-RELATED"/>
    <property type="match status" value="1"/>
</dbReference>
<evidence type="ECO:0000256" key="1">
    <source>
        <dbReference type="SAM" id="SignalP"/>
    </source>
</evidence>
<evidence type="ECO:0000313" key="3">
    <source>
        <dbReference type="EMBL" id="QKX59609.1"/>
    </source>
</evidence>
<dbReference type="KEGG" id="trg:TRUGW13939_06746"/>
<dbReference type="InterPro" id="IPR037459">
    <property type="entry name" value="RhgT-like"/>
</dbReference>
<dbReference type="Pfam" id="PF13472">
    <property type="entry name" value="Lipase_GDSL_2"/>
    <property type="match status" value="1"/>
</dbReference>
<dbReference type="InterPro" id="IPR013830">
    <property type="entry name" value="SGNH_hydro"/>
</dbReference>
<dbReference type="EMBL" id="CP055900">
    <property type="protein sequence ID" value="QKX59609.1"/>
    <property type="molecule type" value="Genomic_DNA"/>
</dbReference>
<dbReference type="PANTHER" id="PTHR43695">
    <property type="entry name" value="PUTATIVE (AFU_ORTHOLOGUE AFUA_2G17250)-RELATED"/>
    <property type="match status" value="1"/>
</dbReference>
<feature type="domain" description="SGNH hydrolase-type esterase" evidence="2">
    <location>
        <begin position="41"/>
        <end position="225"/>
    </location>
</feature>
<feature type="signal peptide" evidence="1">
    <location>
        <begin position="1"/>
        <end position="19"/>
    </location>
</feature>
<evidence type="ECO:0000313" key="4">
    <source>
        <dbReference type="Proteomes" id="UP000509510"/>
    </source>
</evidence>
<dbReference type="CDD" id="cd01821">
    <property type="entry name" value="Rhamnogalacturan_acetylesterase_like"/>
    <property type="match status" value="1"/>
</dbReference>
<gene>
    <name evidence="3" type="ORF">TRUGW13939_06746</name>
</gene>
<feature type="chain" id="PRO_5029021058" description="SGNH hydrolase-type esterase domain-containing protein" evidence="1">
    <location>
        <begin position="20"/>
        <end position="280"/>
    </location>
</feature>
<dbReference type="Proteomes" id="UP000509510">
    <property type="component" value="Chromosome III"/>
</dbReference>
<keyword evidence="4" id="KW-1185">Reference proteome</keyword>
<evidence type="ECO:0000259" key="2">
    <source>
        <dbReference type="Pfam" id="PF13472"/>
    </source>
</evidence>